<reference evidence="3 4" key="1">
    <citation type="submission" date="2018-12" db="EMBL/GenBank/DDBJ databases">
        <title>Marinifilum JC070 sp. nov., a marine bacterium isolated from Yongle Blue Hole in the South China Sea.</title>
        <authorList>
            <person name="Fu T."/>
        </authorList>
    </citation>
    <scope>NUCLEOTIDE SEQUENCE [LARGE SCALE GENOMIC DNA]</scope>
    <source>
        <strain evidence="3 4">JC070</strain>
    </source>
</reference>
<evidence type="ECO:0000259" key="2">
    <source>
        <dbReference type="PROSITE" id="PS51723"/>
    </source>
</evidence>
<evidence type="ECO:0000256" key="1">
    <source>
        <dbReference type="SAM" id="SignalP"/>
    </source>
</evidence>
<dbReference type="Pfam" id="PF13402">
    <property type="entry name" value="Peptidase_M60"/>
    <property type="match status" value="1"/>
</dbReference>
<dbReference type="EMBL" id="RZNH01000009">
    <property type="protein sequence ID" value="NOU59658.1"/>
    <property type="molecule type" value="Genomic_DNA"/>
</dbReference>
<dbReference type="PROSITE" id="PS51257">
    <property type="entry name" value="PROKAR_LIPOPROTEIN"/>
    <property type="match status" value="1"/>
</dbReference>
<dbReference type="PANTHER" id="PTHR15730:SF5">
    <property type="entry name" value="SI:CH211-210B2.2-RELATED"/>
    <property type="match status" value="1"/>
</dbReference>
<dbReference type="Proteomes" id="UP000732105">
    <property type="component" value="Unassembled WGS sequence"/>
</dbReference>
<comment type="caution">
    <text evidence="3">The sequence shown here is derived from an EMBL/GenBank/DDBJ whole genome shotgun (WGS) entry which is preliminary data.</text>
</comment>
<dbReference type="SMART" id="SM01276">
    <property type="entry name" value="M60-like"/>
    <property type="match status" value="1"/>
</dbReference>
<evidence type="ECO:0000313" key="4">
    <source>
        <dbReference type="Proteomes" id="UP000732105"/>
    </source>
</evidence>
<dbReference type="InterPro" id="IPR051244">
    <property type="entry name" value="TCAF"/>
</dbReference>
<accession>A0ABX1WU88</accession>
<feature type="domain" description="Peptidase M60" evidence="2">
    <location>
        <begin position="73"/>
        <end position="376"/>
    </location>
</feature>
<dbReference type="InterPro" id="IPR042279">
    <property type="entry name" value="Pep_M60_3"/>
</dbReference>
<keyword evidence="4" id="KW-1185">Reference proteome</keyword>
<protein>
    <recommendedName>
        <fullName evidence="2">Peptidase M60 domain-containing protein</fullName>
    </recommendedName>
</protein>
<dbReference type="Gene3D" id="1.10.390.30">
    <property type="entry name" value="Peptidase M60, enhancin-like domain 3"/>
    <property type="match status" value="1"/>
</dbReference>
<gene>
    <name evidence="3" type="ORF">ELS83_07490</name>
</gene>
<dbReference type="PANTHER" id="PTHR15730">
    <property type="entry name" value="EXPERIMENTAL AUTOIMMUNE PROSTATITIS ANTIGEN 2-RELATED"/>
    <property type="match status" value="1"/>
</dbReference>
<dbReference type="Gene3D" id="2.60.120.1250">
    <property type="entry name" value="Peptidase M60, enhancin-like domain 1"/>
    <property type="match status" value="1"/>
</dbReference>
<evidence type="ECO:0000313" key="3">
    <source>
        <dbReference type="EMBL" id="NOU59658.1"/>
    </source>
</evidence>
<name>A0ABX1WU88_9BACT</name>
<keyword evidence="1" id="KW-0732">Signal</keyword>
<dbReference type="InterPro" id="IPR031161">
    <property type="entry name" value="Peptidase_M60_dom"/>
</dbReference>
<dbReference type="Pfam" id="PF17291">
    <property type="entry name" value="M60-like_N"/>
    <property type="match status" value="1"/>
</dbReference>
<feature type="chain" id="PRO_5046207305" description="Peptidase M60 domain-containing protein" evidence="1">
    <location>
        <begin position="22"/>
        <end position="454"/>
    </location>
</feature>
<feature type="signal peptide" evidence="1">
    <location>
        <begin position="1"/>
        <end position="21"/>
    </location>
</feature>
<sequence length="454" mass="52337">MKRPFMKKFIYLFVAVFGLFACSESEDIDIVYPEGSGNEELPLELAVDSVQVFKQMLSGHAEASRLGLQFQFSDIEPTGVYVKPNANLQIEVSLLAGSDYPQLLVGTYSHGDDWNTQPQTYDLHEGMNQIAVNEEGGMLYIRYTADNQPKGEVKVNFKDGWEHSPLYRYKKTSNANWKRMLAKFSDLPTATLVGEKEFLVVSLEKAMEYQDENQDELLKAIDDILKIQGDLSGMDGSEKIHEPIAHKLLLVEYSGSDYYMFAYTHRTAYRKSDAIHYVLDPWAIKNEGWGPWHEIGHMHQMAAWTWSEIVESTVNLYSLAVEKEFGITPSRYNRDNRWEEVRNYLALPDDQRIFNSNQADVWVRLGMFYQLQLAFGKHFLKELHKHIRKTQPVIYSKEDKMRTFMLAACQVSGKDLSGFFQKWGMNFSNSEAVYEEIANLWLLEPDSDISLLTD</sequence>
<dbReference type="InterPro" id="IPR035423">
    <property type="entry name" value="M60-like_N"/>
</dbReference>
<proteinExistence type="predicted"/>
<dbReference type="Gene3D" id="3.40.390.80">
    <property type="entry name" value="Peptidase M60, enhancin-like domain 2"/>
    <property type="match status" value="1"/>
</dbReference>
<dbReference type="PROSITE" id="PS51723">
    <property type="entry name" value="PEPTIDASE_M60"/>
    <property type="match status" value="1"/>
</dbReference>
<organism evidence="3 4">
    <name type="scientific">Marinifilum caeruleilacunae</name>
    <dbReference type="NCBI Taxonomy" id="2499076"/>
    <lineage>
        <taxon>Bacteria</taxon>
        <taxon>Pseudomonadati</taxon>
        <taxon>Bacteroidota</taxon>
        <taxon>Bacteroidia</taxon>
        <taxon>Marinilabiliales</taxon>
        <taxon>Marinifilaceae</taxon>
    </lineage>
</organism>